<protein>
    <recommendedName>
        <fullName evidence="2">SET domain-containing protein</fullName>
    </recommendedName>
</protein>
<dbReference type="OrthoDB" id="438641at2759"/>
<dbReference type="PANTHER" id="PTHR47643">
    <property type="entry name" value="TPR DOMAIN PROTEIN (AFU_ORTHOLOGUE AFUA_5G12710)"/>
    <property type="match status" value="1"/>
</dbReference>
<sequence>MDTHDVSDVPEYFQALLKYKKQLQDAKSRKGQRPQGRRPREEIIMKHMFSMMTLRAQPSSGFNLRSTFVPAAYTPCINAFSDLKEIMIKDLLLETHHRGTYLRLKSITPPTKMTAIMTIVEDKNKDVVVLQLYHQEGENDRSIEDIVGEGTTLIVRDPYLKTMSDGEYGLRVDHVSDVIYLPPYDERVPDCWQLKSTELNTSVDAWKTQGNDKFKEAKYRAAIECYTKALDCSPTEEETHTIKVNRALAFLKVRRFDAALTDLESESPPPKPTEKALYNKALALYNLQRYRECSEVLKTLRLAYPNNVAAKDRFTRTIQRLAEQESGRYKFKDLRTEAAKLRPPHLDHATYTGPVCIRTSGDRGRGLFTTKAVKAGELLLCEKAFAHAFVDPEKGAVDGNMTLLINAETDTITMGAQPELIQLIVQKLYRNPSLAPVITSLHHGSYEPVNVSEVDGTPVVDTFLVERIISLNGFGCPILSRESHIRALNDEADPKANVTEESFSSCGIWPMASYINHCCYSNCRRAFIGDMMVVRAAQDLAADTELTFCYYPPSPDGYDKRQKKLRHWNFRCDCIICQDDQATKESVWAKRKNLRASAQRYLNSDRTTDAARIETIVAALAGTYHRPASQVPRLSVADVQLALAKMYLARQQPAKAIDLGLGALESLGYVIHGGRLPRTLGTPMVVKRWGLMQDHHVEC</sequence>
<name>A0A0D2K6W1_9EURO</name>
<dbReference type="InterPro" id="IPR019734">
    <property type="entry name" value="TPR_rpt"/>
</dbReference>
<evidence type="ECO:0000259" key="2">
    <source>
        <dbReference type="PROSITE" id="PS50280"/>
    </source>
</evidence>
<dbReference type="VEuPathDB" id="FungiDB:Z520_05325"/>
<dbReference type="PROSITE" id="PS50005">
    <property type="entry name" value="TPR"/>
    <property type="match status" value="1"/>
</dbReference>
<dbReference type="Proteomes" id="UP000053411">
    <property type="component" value="Unassembled WGS sequence"/>
</dbReference>
<dbReference type="EMBL" id="KN848070">
    <property type="protein sequence ID" value="KIX98864.1"/>
    <property type="molecule type" value="Genomic_DNA"/>
</dbReference>
<dbReference type="AlphaFoldDB" id="A0A0D2K6W1"/>
<dbReference type="SMART" id="SM00317">
    <property type="entry name" value="SET"/>
    <property type="match status" value="1"/>
</dbReference>
<dbReference type="InterPro" id="IPR001214">
    <property type="entry name" value="SET_dom"/>
</dbReference>
<dbReference type="CDD" id="cd20071">
    <property type="entry name" value="SET_SMYD"/>
    <property type="match status" value="1"/>
</dbReference>
<gene>
    <name evidence="3" type="ORF">Z520_05325</name>
</gene>
<proteinExistence type="predicted"/>
<dbReference type="PROSITE" id="PS50280">
    <property type="entry name" value="SET"/>
    <property type="match status" value="1"/>
</dbReference>
<keyword evidence="4" id="KW-1185">Reference proteome</keyword>
<dbReference type="Gene3D" id="1.25.40.10">
    <property type="entry name" value="Tetratricopeptide repeat domain"/>
    <property type="match status" value="1"/>
</dbReference>
<dbReference type="SMART" id="SM00028">
    <property type="entry name" value="TPR"/>
    <property type="match status" value="2"/>
</dbReference>
<dbReference type="Pfam" id="PF00856">
    <property type="entry name" value="SET"/>
    <property type="match status" value="1"/>
</dbReference>
<organism evidence="3 4">
    <name type="scientific">Fonsecaea multimorphosa CBS 102226</name>
    <dbReference type="NCBI Taxonomy" id="1442371"/>
    <lineage>
        <taxon>Eukaryota</taxon>
        <taxon>Fungi</taxon>
        <taxon>Dikarya</taxon>
        <taxon>Ascomycota</taxon>
        <taxon>Pezizomycotina</taxon>
        <taxon>Eurotiomycetes</taxon>
        <taxon>Chaetothyriomycetidae</taxon>
        <taxon>Chaetothyriales</taxon>
        <taxon>Herpotrichiellaceae</taxon>
        <taxon>Fonsecaea</taxon>
    </lineage>
</organism>
<accession>A0A0D2K6W1</accession>
<dbReference type="InterPro" id="IPR046341">
    <property type="entry name" value="SET_dom_sf"/>
</dbReference>
<dbReference type="STRING" id="1442371.A0A0D2K6W1"/>
<evidence type="ECO:0000313" key="4">
    <source>
        <dbReference type="Proteomes" id="UP000053411"/>
    </source>
</evidence>
<dbReference type="RefSeq" id="XP_016632987.1">
    <property type="nucleotide sequence ID" value="XM_016775828.1"/>
</dbReference>
<dbReference type="PANTHER" id="PTHR47643:SF2">
    <property type="entry name" value="TPR DOMAIN PROTEIN (AFU_ORTHOLOGUE AFUA_5G12710)"/>
    <property type="match status" value="1"/>
</dbReference>
<dbReference type="SUPFAM" id="SSF48452">
    <property type="entry name" value="TPR-like"/>
    <property type="match status" value="1"/>
</dbReference>
<feature type="domain" description="SET" evidence="2">
    <location>
        <begin position="353"/>
        <end position="551"/>
    </location>
</feature>
<dbReference type="InterPro" id="IPR053209">
    <property type="entry name" value="Gramillin-biosynth_MTr"/>
</dbReference>
<feature type="repeat" description="TPR" evidence="1">
    <location>
        <begin position="203"/>
        <end position="236"/>
    </location>
</feature>
<reference evidence="3 4" key="1">
    <citation type="submission" date="2015-01" db="EMBL/GenBank/DDBJ databases">
        <title>The Genome Sequence of Fonsecaea multimorphosa CBS 102226.</title>
        <authorList>
            <consortium name="The Broad Institute Genomics Platform"/>
            <person name="Cuomo C."/>
            <person name="de Hoog S."/>
            <person name="Gorbushina A."/>
            <person name="Stielow B."/>
            <person name="Teixiera M."/>
            <person name="Abouelleil A."/>
            <person name="Chapman S.B."/>
            <person name="Priest M."/>
            <person name="Young S.K."/>
            <person name="Wortman J."/>
            <person name="Nusbaum C."/>
            <person name="Birren B."/>
        </authorList>
    </citation>
    <scope>NUCLEOTIDE SEQUENCE [LARGE SCALE GENOMIC DNA]</scope>
    <source>
        <strain evidence="3 4">CBS 102226</strain>
    </source>
</reference>
<dbReference type="Gene3D" id="2.170.270.10">
    <property type="entry name" value="SET domain"/>
    <property type="match status" value="1"/>
</dbReference>
<keyword evidence="1" id="KW-0802">TPR repeat</keyword>
<evidence type="ECO:0000313" key="3">
    <source>
        <dbReference type="EMBL" id="KIX98864.1"/>
    </source>
</evidence>
<evidence type="ECO:0000256" key="1">
    <source>
        <dbReference type="PROSITE-ProRule" id="PRU00339"/>
    </source>
</evidence>
<dbReference type="GeneID" id="27711071"/>
<dbReference type="SUPFAM" id="SSF82199">
    <property type="entry name" value="SET domain"/>
    <property type="match status" value="1"/>
</dbReference>
<dbReference type="InterPro" id="IPR011990">
    <property type="entry name" value="TPR-like_helical_dom_sf"/>
</dbReference>